<dbReference type="PRINTS" id="PR00246">
    <property type="entry name" value="SOMATOSTATNR"/>
</dbReference>
<dbReference type="PRINTS" id="PR00237">
    <property type="entry name" value="GPCRRHODOPSN"/>
</dbReference>
<feature type="transmembrane region" description="Helical" evidence="12">
    <location>
        <begin position="192"/>
        <end position="219"/>
    </location>
</feature>
<feature type="transmembrane region" description="Helical" evidence="12">
    <location>
        <begin position="137"/>
        <end position="160"/>
    </location>
</feature>
<keyword evidence="5 11" id="KW-0297">G-protein coupled receptor</keyword>
<evidence type="ECO:0000256" key="7">
    <source>
        <dbReference type="ARBA" id="ARBA00023157"/>
    </source>
</evidence>
<dbReference type="SUPFAM" id="SSF81321">
    <property type="entry name" value="Family A G protein-coupled receptor-like"/>
    <property type="match status" value="1"/>
</dbReference>
<dbReference type="GO" id="GO:0043005">
    <property type="term" value="C:neuron projection"/>
    <property type="evidence" value="ECO:0007669"/>
    <property type="project" value="TreeGrafter"/>
</dbReference>
<dbReference type="InterPro" id="IPR017452">
    <property type="entry name" value="GPCR_Rhodpsn_7TM"/>
</dbReference>
<sequence length="398" mass="45275">MEAFTRATPLNATNGTYEIEFSSIIYAFIYSLICVLGTIGNGLVIIVIIRYAKMKTVTNTYLLNLAISDLCFLVGLPFLTVTILVRHWIFGSSMCKIFMMCTSTNSFTSAFTLTVMSFDRWLAVCHPVRSISYRTPLVAKFVSVGVWGLSMLVMIPVFLYSTTVTNNPGNQKESCKLIWPKNQAIIHPDKAFIWYGLLLGFAIPTALISVFYMLVVIRLKSVGPKNRKNSDNRKRTHTRVTKLVLTVIAVYVICWLPHWIYQIYFTFAKDKPPDWVINLYQAITILSYTNSTLNPVLYALMSDNFRKSFSKAFRCISKTEVEGTLNVEPSIFPRRKKSRPQNRLTLELAKQKSTSNLELHEEAVVEAFLNEKMNDQEENNKNVCSVQESPEGRLACQV</sequence>
<keyword evidence="8 11" id="KW-0675">Receptor</keyword>
<evidence type="ECO:0000256" key="10">
    <source>
        <dbReference type="ARBA" id="ARBA00023224"/>
    </source>
</evidence>
<keyword evidence="4 12" id="KW-1133">Transmembrane helix</keyword>
<feature type="transmembrane region" description="Helical" evidence="12">
    <location>
        <begin position="61"/>
        <end position="85"/>
    </location>
</feature>
<gene>
    <name evidence="14" type="ORF">DGYR_LOCUS6777</name>
</gene>
<accession>A0A7I8VQ28</accession>
<dbReference type="AlphaFoldDB" id="A0A7I8VQ28"/>
<dbReference type="PROSITE" id="PS50262">
    <property type="entry name" value="G_PROTEIN_RECEP_F1_2"/>
    <property type="match status" value="1"/>
</dbReference>
<evidence type="ECO:0000256" key="5">
    <source>
        <dbReference type="ARBA" id="ARBA00023040"/>
    </source>
</evidence>
<evidence type="ECO:0000256" key="11">
    <source>
        <dbReference type="RuleBase" id="RU000688"/>
    </source>
</evidence>
<comment type="caution">
    <text evidence="14">The sequence shown here is derived from an EMBL/GenBank/DDBJ whole genome shotgun (WGS) entry which is preliminary data.</text>
</comment>
<evidence type="ECO:0000259" key="13">
    <source>
        <dbReference type="PROSITE" id="PS50262"/>
    </source>
</evidence>
<feature type="transmembrane region" description="Helical" evidence="12">
    <location>
        <begin position="240"/>
        <end position="260"/>
    </location>
</feature>
<protein>
    <recommendedName>
        <fullName evidence="13">G-protein coupled receptors family 1 profile domain-containing protein</fullName>
    </recommendedName>
</protein>
<dbReference type="Gene3D" id="1.20.1070.10">
    <property type="entry name" value="Rhodopsin 7-helix transmembrane proteins"/>
    <property type="match status" value="1"/>
</dbReference>
<dbReference type="InterPro" id="IPR000586">
    <property type="entry name" value="Somatstn_rcpt"/>
</dbReference>
<keyword evidence="9" id="KW-0325">Glycoprotein</keyword>
<dbReference type="GO" id="GO:0004994">
    <property type="term" value="F:somatostatin receptor activity"/>
    <property type="evidence" value="ECO:0007669"/>
    <property type="project" value="InterPro"/>
</dbReference>
<keyword evidence="7" id="KW-1015">Disulfide bond</keyword>
<keyword evidence="10 11" id="KW-0807">Transducer</keyword>
<evidence type="ECO:0000256" key="12">
    <source>
        <dbReference type="SAM" id="Phobius"/>
    </source>
</evidence>
<evidence type="ECO:0000313" key="15">
    <source>
        <dbReference type="Proteomes" id="UP000549394"/>
    </source>
</evidence>
<comment type="similarity">
    <text evidence="11">Belongs to the G-protein coupled receptor 1 family.</text>
</comment>
<dbReference type="Pfam" id="PF00001">
    <property type="entry name" value="7tm_1"/>
    <property type="match status" value="1"/>
</dbReference>
<dbReference type="GO" id="GO:0042277">
    <property type="term" value="F:peptide binding"/>
    <property type="evidence" value="ECO:0007669"/>
    <property type="project" value="TreeGrafter"/>
</dbReference>
<comment type="subcellular location">
    <subcellularLocation>
        <location evidence="1">Cell membrane</location>
        <topology evidence="1">Multi-pass membrane protein</topology>
    </subcellularLocation>
</comment>
<reference evidence="14 15" key="1">
    <citation type="submission" date="2020-08" db="EMBL/GenBank/DDBJ databases">
        <authorList>
            <person name="Hejnol A."/>
        </authorList>
    </citation>
    <scope>NUCLEOTIDE SEQUENCE [LARGE SCALE GENOMIC DNA]</scope>
</reference>
<keyword evidence="6 12" id="KW-0472">Membrane</keyword>
<feature type="transmembrane region" description="Helical" evidence="12">
    <location>
        <begin position="24"/>
        <end position="49"/>
    </location>
</feature>
<proteinExistence type="inferred from homology"/>
<dbReference type="SMART" id="SM01381">
    <property type="entry name" value="7TM_GPCR_Srsx"/>
    <property type="match status" value="1"/>
</dbReference>
<dbReference type="InterPro" id="IPR000276">
    <property type="entry name" value="GPCR_Rhodpsn"/>
</dbReference>
<keyword evidence="3 11" id="KW-0812">Transmembrane</keyword>
<dbReference type="PROSITE" id="PS00237">
    <property type="entry name" value="G_PROTEIN_RECEP_F1_1"/>
    <property type="match status" value="1"/>
</dbReference>
<dbReference type="Proteomes" id="UP000549394">
    <property type="component" value="Unassembled WGS sequence"/>
</dbReference>
<name>A0A7I8VQ28_9ANNE</name>
<evidence type="ECO:0000313" key="14">
    <source>
        <dbReference type="EMBL" id="CAD5118393.1"/>
    </source>
</evidence>
<organism evidence="14 15">
    <name type="scientific">Dimorphilus gyrociliatus</name>
    <dbReference type="NCBI Taxonomy" id="2664684"/>
    <lineage>
        <taxon>Eukaryota</taxon>
        <taxon>Metazoa</taxon>
        <taxon>Spiralia</taxon>
        <taxon>Lophotrochozoa</taxon>
        <taxon>Annelida</taxon>
        <taxon>Polychaeta</taxon>
        <taxon>Polychaeta incertae sedis</taxon>
        <taxon>Dinophilidae</taxon>
        <taxon>Dimorphilus</taxon>
    </lineage>
</organism>
<evidence type="ECO:0000256" key="4">
    <source>
        <dbReference type="ARBA" id="ARBA00022989"/>
    </source>
</evidence>
<feature type="transmembrane region" description="Helical" evidence="12">
    <location>
        <begin position="280"/>
        <end position="301"/>
    </location>
</feature>
<dbReference type="EMBL" id="CAJFCJ010000008">
    <property type="protein sequence ID" value="CAD5118393.1"/>
    <property type="molecule type" value="Genomic_DNA"/>
</dbReference>
<evidence type="ECO:0000256" key="1">
    <source>
        <dbReference type="ARBA" id="ARBA00004651"/>
    </source>
</evidence>
<keyword evidence="2" id="KW-1003">Cell membrane</keyword>
<dbReference type="GO" id="GO:0005886">
    <property type="term" value="C:plasma membrane"/>
    <property type="evidence" value="ECO:0007669"/>
    <property type="project" value="UniProtKB-SubCell"/>
</dbReference>
<dbReference type="OrthoDB" id="6076970at2759"/>
<evidence type="ECO:0000256" key="9">
    <source>
        <dbReference type="ARBA" id="ARBA00023180"/>
    </source>
</evidence>
<dbReference type="PANTHER" id="PTHR24229:SF40">
    <property type="entry name" value="ALLATOSTATIN C RECEPTOR 1-RELATED"/>
    <property type="match status" value="1"/>
</dbReference>
<keyword evidence="15" id="KW-1185">Reference proteome</keyword>
<evidence type="ECO:0000256" key="3">
    <source>
        <dbReference type="ARBA" id="ARBA00022692"/>
    </source>
</evidence>
<evidence type="ECO:0000256" key="8">
    <source>
        <dbReference type="ARBA" id="ARBA00023170"/>
    </source>
</evidence>
<dbReference type="PANTHER" id="PTHR24229">
    <property type="entry name" value="NEUROPEPTIDES RECEPTOR"/>
    <property type="match status" value="1"/>
</dbReference>
<evidence type="ECO:0000256" key="6">
    <source>
        <dbReference type="ARBA" id="ARBA00023136"/>
    </source>
</evidence>
<evidence type="ECO:0000256" key="2">
    <source>
        <dbReference type="ARBA" id="ARBA00022475"/>
    </source>
</evidence>
<feature type="domain" description="G-protein coupled receptors family 1 profile" evidence="13">
    <location>
        <begin position="40"/>
        <end position="298"/>
    </location>
</feature>